<protein>
    <submittedName>
        <fullName evidence="1">Uncharacterized protein</fullName>
    </submittedName>
</protein>
<name>A0ACC1DJH6_9NEOP</name>
<accession>A0ACC1DJH6</accession>
<dbReference type="Proteomes" id="UP000824533">
    <property type="component" value="Linkage Group LG01"/>
</dbReference>
<organism evidence="1 2">
    <name type="scientific">Dendrolimus kikuchii</name>
    <dbReference type="NCBI Taxonomy" id="765133"/>
    <lineage>
        <taxon>Eukaryota</taxon>
        <taxon>Metazoa</taxon>
        <taxon>Ecdysozoa</taxon>
        <taxon>Arthropoda</taxon>
        <taxon>Hexapoda</taxon>
        <taxon>Insecta</taxon>
        <taxon>Pterygota</taxon>
        <taxon>Neoptera</taxon>
        <taxon>Endopterygota</taxon>
        <taxon>Lepidoptera</taxon>
        <taxon>Glossata</taxon>
        <taxon>Ditrysia</taxon>
        <taxon>Bombycoidea</taxon>
        <taxon>Lasiocampidae</taxon>
        <taxon>Dendrolimus</taxon>
    </lineage>
</organism>
<keyword evidence="2" id="KW-1185">Reference proteome</keyword>
<comment type="caution">
    <text evidence="1">The sequence shown here is derived from an EMBL/GenBank/DDBJ whole genome shotgun (WGS) entry which is preliminary data.</text>
</comment>
<evidence type="ECO:0000313" key="2">
    <source>
        <dbReference type="Proteomes" id="UP000824533"/>
    </source>
</evidence>
<gene>
    <name evidence="1" type="ORF">K1T71_000541</name>
</gene>
<evidence type="ECO:0000313" key="1">
    <source>
        <dbReference type="EMBL" id="KAJ0184118.1"/>
    </source>
</evidence>
<dbReference type="EMBL" id="CM034387">
    <property type="protein sequence ID" value="KAJ0184118.1"/>
    <property type="molecule type" value="Genomic_DNA"/>
</dbReference>
<proteinExistence type="predicted"/>
<sequence>MPTSTAIGWSSSLSIFSDKKDHNIGSHFRWHSIKAFLYIACVFSSSTYNFDIFSRIAKPVRIYEFVLCEMTVGMPYMVMDGFIKQYTAKLDCGSNLNPLLKGVTYGSFLQNALWALIHAGYLADSIRYLVTSLQIDPSWRKCQLNTTCISSKDVLLRCGNKNITQFTFTSAHFNYLKSFSHLDRSVLTTRFFVLALVWIFNFFFATVQDDSLLKLFKITFLWRFLSTVVTLSRTVQHIAPTFGVGFLGLYDFQSTSPYTMIDNAVVIFSIVLTGVALLRSWIVRILYKVLNSCVLIEFQVTPHYLIFAVLPLSTEFFYAHKLYVFYVFVTLTIGTMVYLCILTITMSKLLHNEFKSVKNIYVVGLLCCVGFILTVPINVSMTTSKRVRGLAAGLHIIVLYLGGFKVAIVMWIYGVQRFSTDIQFWLGFKPTNFWVLSWMILPIVLMLFLSRGIYKLAQSNETGFLVAAVSWIIISLLVVHCIQFKTIAKYIFRNNLAGAFSCNSRYGPPDPDDRKRRMNYNETMRLRQCKHDCNVLDEHFDCNHLPLITKNKPLDESSSASTPDMSLTNIFEAGTSTKVKSAPSSILIAEENH</sequence>
<reference evidence="1 2" key="1">
    <citation type="journal article" date="2021" name="Front. Genet.">
        <title>Chromosome-Level Genome Assembly Reveals Significant Gene Expansion in the Toll and IMD Signaling Pathways of Dendrolimus kikuchii.</title>
        <authorList>
            <person name="Zhou J."/>
            <person name="Wu P."/>
            <person name="Xiong Z."/>
            <person name="Liu N."/>
            <person name="Zhao N."/>
            <person name="Ji M."/>
            <person name="Qiu Y."/>
            <person name="Yang B."/>
        </authorList>
    </citation>
    <scope>NUCLEOTIDE SEQUENCE [LARGE SCALE GENOMIC DNA]</scope>
    <source>
        <strain evidence="1">Ann1</strain>
    </source>
</reference>